<keyword evidence="3" id="KW-0378">Hydrolase</keyword>
<keyword evidence="1" id="KW-1133">Transmembrane helix</keyword>
<evidence type="ECO:0000313" key="4">
    <source>
        <dbReference type="Proteomes" id="UP001459204"/>
    </source>
</evidence>
<gene>
    <name evidence="3" type="ORF">AAD027_15730</name>
</gene>
<dbReference type="GO" id="GO:0016787">
    <property type="term" value="F:hydrolase activity"/>
    <property type="evidence" value="ECO:0007669"/>
    <property type="project" value="UniProtKB-KW"/>
</dbReference>
<keyword evidence="4" id="KW-1185">Reference proteome</keyword>
<keyword evidence="1" id="KW-0472">Membrane</keyword>
<dbReference type="RefSeq" id="WP_341726975.1">
    <property type="nucleotide sequence ID" value="NZ_JBBWWT010000008.1"/>
</dbReference>
<dbReference type="Pfam" id="PF02517">
    <property type="entry name" value="Rce1-like"/>
    <property type="match status" value="1"/>
</dbReference>
<evidence type="ECO:0000313" key="3">
    <source>
        <dbReference type="EMBL" id="MEL1265805.1"/>
    </source>
</evidence>
<feature type="transmembrane region" description="Helical" evidence="1">
    <location>
        <begin position="230"/>
        <end position="248"/>
    </location>
</feature>
<proteinExistence type="predicted"/>
<dbReference type="EMBL" id="JBBWWT010000008">
    <property type="protein sequence ID" value="MEL1265805.1"/>
    <property type="molecule type" value="Genomic_DNA"/>
</dbReference>
<dbReference type="EC" id="3.4.-.-" evidence="3"/>
<feature type="transmembrane region" description="Helical" evidence="1">
    <location>
        <begin position="153"/>
        <end position="173"/>
    </location>
</feature>
<feature type="transmembrane region" description="Helical" evidence="1">
    <location>
        <begin position="37"/>
        <end position="59"/>
    </location>
</feature>
<evidence type="ECO:0000256" key="1">
    <source>
        <dbReference type="SAM" id="Phobius"/>
    </source>
</evidence>
<feature type="domain" description="CAAX prenyl protease 2/Lysostaphin resistance protein A-like" evidence="2">
    <location>
        <begin position="120"/>
        <end position="209"/>
    </location>
</feature>
<feature type="transmembrane region" description="Helical" evidence="1">
    <location>
        <begin position="179"/>
        <end position="209"/>
    </location>
</feature>
<dbReference type="Proteomes" id="UP001459204">
    <property type="component" value="Unassembled WGS sequence"/>
</dbReference>
<evidence type="ECO:0000259" key="2">
    <source>
        <dbReference type="Pfam" id="PF02517"/>
    </source>
</evidence>
<feature type="transmembrane region" description="Helical" evidence="1">
    <location>
        <begin position="80"/>
        <end position="103"/>
    </location>
</feature>
<organism evidence="3 4">
    <name type="scientific">Pseudoxanthomonas putridarboris</name>
    <dbReference type="NCBI Taxonomy" id="752605"/>
    <lineage>
        <taxon>Bacteria</taxon>
        <taxon>Pseudomonadati</taxon>
        <taxon>Pseudomonadota</taxon>
        <taxon>Gammaproteobacteria</taxon>
        <taxon>Lysobacterales</taxon>
        <taxon>Lysobacteraceae</taxon>
        <taxon>Pseudoxanthomonas</taxon>
    </lineage>
</organism>
<reference evidence="3 4" key="1">
    <citation type="submission" date="2024-04" db="EMBL/GenBank/DDBJ databases">
        <title>Draft genome sequence of Pseudoxanthomonas putridarboris WD12.</title>
        <authorList>
            <person name="Oh J."/>
        </authorList>
    </citation>
    <scope>NUCLEOTIDE SEQUENCE [LARGE SCALE GENOMIC DNA]</scope>
    <source>
        <strain evidence="3 4">WD12</strain>
    </source>
</reference>
<accession>A0ABU9J4F6</accession>
<keyword evidence="1" id="KW-0812">Transmembrane</keyword>
<name>A0ABU9J4F6_9GAMM</name>
<sequence>MATRPRNLLGFIAFFAAAVATWRLAIAASTHWGSTPLQRHAVFAALVCATTIALVALALRLHGQGPRWLGMAKAGAFRAAATGLLSHLVPASIALAACLATGMLSLSPQVPAMELLFGILTVAALVFASEALPEELLFRGYAWARLSGTLRTWQLIVAQAGLFVLFALLVGAVRNPLDASFLFCFGFALGVLRAATQSLWAPIAFHLAFMTAQQATGSARALFSVGNPEMLQTVVMAMVPFSAAIIWLHRRVDWTGGAVRKRVPEQA</sequence>
<dbReference type="InterPro" id="IPR003675">
    <property type="entry name" value="Rce1/LyrA-like_dom"/>
</dbReference>
<protein>
    <submittedName>
        <fullName evidence="3">CPBP family intramembrane glutamic endopeptidase</fullName>
        <ecNumber evidence="3">3.4.-.-</ecNumber>
    </submittedName>
</protein>
<comment type="caution">
    <text evidence="3">The sequence shown here is derived from an EMBL/GenBank/DDBJ whole genome shotgun (WGS) entry which is preliminary data.</text>
</comment>